<feature type="transmembrane region" description="Helical" evidence="1">
    <location>
        <begin position="353"/>
        <end position="374"/>
    </location>
</feature>
<accession>A0A2N7VN57</accession>
<dbReference type="EMBL" id="PNYA01000014">
    <property type="protein sequence ID" value="PMS18594.1"/>
    <property type="molecule type" value="Genomic_DNA"/>
</dbReference>
<keyword evidence="1" id="KW-0472">Membrane</keyword>
<dbReference type="AlphaFoldDB" id="A0A2N7VN57"/>
<protein>
    <recommendedName>
        <fullName evidence="4">Transmembrane protein</fullName>
    </recommendedName>
</protein>
<keyword evidence="3" id="KW-1185">Reference proteome</keyword>
<name>A0A2N7VN57_9BURK</name>
<comment type="caution">
    <text evidence="2">The sequence shown here is derived from an EMBL/GenBank/DDBJ whole genome shotgun (WGS) entry which is preliminary data.</text>
</comment>
<keyword evidence="1" id="KW-1133">Transmembrane helix</keyword>
<feature type="transmembrane region" description="Helical" evidence="1">
    <location>
        <begin position="31"/>
        <end position="58"/>
    </location>
</feature>
<evidence type="ECO:0000313" key="3">
    <source>
        <dbReference type="Proteomes" id="UP000235616"/>
    </source>
</evidence>
<gene>
    <name evidence="2" type="ORF">C0Z18_16875</name>
</gene>
<keyword evidence="1" id="KW-0812">Transmembrane</keyword>
<evidence type="ECO:0008006" key="4">
    <source>
        <dbReference type="Google" id="ProtNLM"/>
    </source>
</evidence>
<evidence type="ECO:0000256" key="1">
    <source>
        <dbReference type="SAM" id="Phobius"/>
    </source>
</evidence>
<reference evidence="2 3" key="1">
    <citation type="submission" date="2018-01" db="EMBL/GenBank/DDBJ databases">
        <title>Whole genome analyses suggest that Burkholderia sensu lato contains two further novel genera in the rhizoxinica-symbiotica group Mycetohabitans gen. nov., and Trinickia gen. nov.: implications for the evolution of diazotrophy and nodulation in the Burkholderiaceae.</title>
        <authorList>
            <person name="Estrada-de los Santos P."/>
            <person name="Palmer M."/>
            <person name="Chavez-Ramirez B."/>
            <person name="Beukes C."/>
            <person name="Steenkamp E.T."/>
            <person name="Hirsch A.M."/>
            <person name="Manyaka P."/>
            <person name="Maluk M."/>
            <person name="Lafos M."/>
            <person name="Crook M."/>
            <person name="Gross E."/>
            <person name="Simon M.F."/>
            <person name="Bueno dos Reis Junior F."/>
            <person name="Poole P.S."/>
            <person name="Venter S.N."/>
            <person name="James E.K."/>
        </authorList>
    </citation>
    <scope>NUCLEOTIDE SEQUENCE [LARGE SCALE GENOMIC DNA]</scope>
    <source>
        <strain evidence="2 3">GIMN1.004</strain>
    </source>
</reference>
<organism evidence="2 3">
    <name type="scientific">Trinickia dabaoshanensis</name>
    <dbReference type="NCBI Taxonomy" id="564714"/>
    <lineage>
        <taxon>Bacteria</taxon>
        <taxon>Pseudomonadati</taxon>
        <taxon>Pseudomonadota</taxon>
        <taxon>Betaproteobacteria</taxon>
        <taxon>Burkholderiales</taxon>
        <taxon>Burkholderiaceae</taxon>
        <taxon>Trinickia</taxon>
    </lineage>
</organism>
<feature type="transmembrane region" description="Helical" evidence="1">
    <location>
        <begin position="115"/>
        <end position="139"/>
    </location>
</feature>
<dbReference type="OrthoDB" id="7032238at2"/>
<sequence length="381" mass="38138">MAELNAPVTSAAWAEDVDAWRPHSAVVSWSAVFAGAVAAAAFGLILLTLGTGLGLAALSPWHFAGQSATAFGFAAIVWVCVTQILTSGLGGYLAGRLRHRWPAVEMDEVYFRDTAHGFLSWALATLVTAGLAAAMLPAAEHAGAQALEKAASNAPVVDRGDAKAAMDRWPVGYYVDSLFRRPAAASASPSAPSAVQPSAAPAIASPAANAAASNATSASAPASAAPALAASQSAGAGAGASTASGSVISPVATPAVSGSAELGAATNVPARAGEPPKQEVTRIFVNSLATDDPLSVADTAYVANIVSRDTGLSPQAAQLRVAATYGQLQQKVVAMEGAAKVAADHARHASAGAALWLFVALLLGAFSASFMAIFGGRLRDV</sequence>
<feature type="transmembrane region" description="Helical" evidence="1">
    <location>
        <begin position="70"/>
        <end position="95"/>
    </location>
</feature>
<dbReference type="Proteomes" id="UP000235616">
    <property type="component" value="Unassembled WGS sequence"/>
</dbReference>
<proteinExistence type="predicted"/>
<evidence type="ECO:0000313" key="2">
    <source>
        <dbReference type="EMBL" id="PMS18594.1"/>
    </source>
</evidence>
<dbReference type="RefSeq" id="WP_102646556.1">
    <property type="nucleotide sequence ID" value="NZ_PNYA01000014.1"/>
</dbReference>